<keyword evidence="5" id="KW-1185">Reference proteome</keyword>
<organism evidence="4 5">
    <name type="scientific">Erythroxylum novogranatense</name>
    <dbReference type="NCBI Taxonomy" id="1862640"/>
    <lineage>
        <taxon>Eukaryota</taxon>
        <taxon>Viridiplantae</taxon>
        <taxon>Streptophyta</taxon>
        <taxon>Embryophyta</taxon>
        <taxon>Tracheophyta</taxon>
        <taxon>Spermatophyta</taxon>
        <taxon>Magnoliopsida</taxon>
        <taxon>eudicotyledons</taxon>
        <taxon>Gunneridae</taxon>
        <taxon>Pentapetalae</taxon>
        <taxon>rosids</taxon>
        <taxon>fabids</taxon>
        <taxon>Malpighiales</taxon>
        <taxon>Erythroxylaceae</taxon>
        <taxon>Erythroxylum</taxon>
    </lineage>
</organism>
<dbReference type="SUPFAM" id="SSF56219">
    <property type="entry name" value="DNase I-like"/>
    <property type="match status" value="1"/>
</dbReference>
<comment type="caution">
    <text evidence="4">The sequence shown here is derived from an EMBL/GenBank/DDBJ whole genome shotgun (WGS) entry which is preliminary data.</text>
</comment>
<gene>
    <name evidence="4" type="ORF">K2173_007022</name>
</gene>
<evidence type="ECO:0000259" key="3">
    <source>
        <dbReference type="PROSITE" id="PS50158"/>
    </source>
</evidence>
<dbReference type="Proteomes" id="UP001159364">
    <property type="component" value="Linkage Group LG10"/>
</dbReference>
<proteinExistence type="predicted"/>
<reference evidence="4 5" key="1">
    <citation type="submission" date="2021-09" db="EMBL/GenBank/DDBJ databases">
        <title>Genomic insights and catalytic innovation underlie evolution of tropane alkaloids biosynthesis.</title>
        <authorList>
            <person name="Wang Y.-J."/>
            <person name="Tian T."/>
            <person name="Huang J.-P."/>
            <person name="Huang S.-X."/>
        </authorList>
    </citation>
    <scope>NUCLEOTIDE SEQUENCE [LARGE SCALE GENOMIC DNA]</scope>
    <source>
        <strain evidence="4">KIB-2018</strain>
        <tissue evidence="4">Leaf</tissue>
    </source>
</reference>
<dbReference type="PANTHER" id="PTHR35218:SF9">
    <property type="entry name" value="ENDONUCLEASE_EXONUCLEASE_PHOSPHATASE DOMAIN-CONTAINING PROTEIN"/>
    <property type="match status" value="1"/>
</dbReference>
<accession>A0AAV8SKG7</accession>
<evidence type="ECO:0000256" key="1">
    <source>
        <dbReference type="PROSITE-ProRule" id="PRU00047"/>
    </source>
</evidence>
<evidence type="ECO:0000256" key="2">
    <source>
        <dbReference type="SAM" id="MobiDB-lite"/>
    </source>
</evidence>
<dbReference type="PROSITE" id="PS50158">
    <property type="entry name" value="ZF_CCHC"/>
    <property type="match status" value="1"/>
</dbReference>
<feature type="region of interest" description="Disordered" evidence="2">
    <location>
        <begin position="1"/>
        <end position="36"/>
    </location>
</feature>
<name>A0AAV8SKG7_9ROSI</name>
<keyword evidence="1" id="KW-0479">Metal-binding</keyword>
<keyword evidence="1" id="KW-0863">Zinc-finger</keyword>
<dbReference type="EMBL" id="JAIWQS010000010">
    <property type="protein sequence ID" value="KAJ8752712.1"/>
    <property type="molecule type" value="Genomic_DNA"/>
</dbReference>
<keyword evidence="1" id="KW-0862">Zinc</keyword>
<evidence type="ECO:0000313" key="4">
    <source>
        <dbReference type="EMBL" id="KAJ8752712.1"/>
    </source>
</evidence>
<protein>
    <recommendedName>
        <fullName evidence="3">CCHC-type domain-containing protein</fullName>
    </recommendedName>
</protein>
<dbReference type="GO" id="GO:0003676">
    <property type="term" value="F:nucleic acid binding"/>
    <property type="evidence" value="ECO:0007669"/>
    <property type="project" value="InterPro"/>
</dbReference>
<dbReference type="InterPro" id="IPR036691">
    <property type="entry name" value="Endo/exonu/phosph_ase_sf"/>
</dbReference>
<dbReference type="AlphaFoldDB" id="A0AAV8SKG7"/>
<dbReference type="Gene3D" id="3.60.10.10">
    <property type="entry name" value="Endonuclease/exonuclease/phosphatase"/>
    <property type="match status" value="1"/>
</dbReference>
<dbReference type="InterPro" id="IPR001878">
    <property type="entry name" value="Znf_CCHC"/>
</dbReference>
<sequence length="733" mass="81757">MTSDDVSKAVAGSVASHKGDVSTEEADNLLRSSKKVKRSAVYVPGSDRLDVEMETRDVSGHKCSYKDSLTGSRHGMFDTGEVHSEVVFEDDSDPKDLDDPNFPTIYLTTMDKQCIRRVWANTLIFKVLGRWNKLGKTMQVDESTEASSRAKFTLGQYEGLHLVCFGCGTYGHRQDHCLHESPVVVEPSNCEDPPIESVVAPAPTECPPSRPEIVENYGAWMLVQRTKCGRPCTSASRGYPTARGGPVNDGSETVEAATAGGLPDIDKNLQGSRFHMLENQCPILDHNPADGVSLSRAPGLQQPYSQHEVNARKGSRSPLAPPAGVPRLAHLSIPLPSISIALPPEPGCEVIQLSYPPEPPELTMAEARIGPASHCGDEMVSCTVPVTPMGLEHATLEAVDAVVIAEPKISGSHATQVTRQLGFTNVFRMDAQGFSGGLWLLWTVTVLDSGCGFIHLQISRNNGSVWFCTFVYVNPAPILKAELFQRLAAMAVSMSRLWLITGDFNEMLGPEEKVGGAGPKFTWRGRESSNSGRVFEWLDRASGNLTWCARFPSTSIRHLPRVRSNHHPLLVCTESLRSRPDGALSFRFEITWTTHPAYLRLLLTHWDNTEALPHMLLQWRDRLQDWNREVFSNIFRQKRRVLSRLGGVQRALMVRPNRFLRSLEAELQAKYRLVSRQETLHWFQKSQMDWLCMGNRNTRFFHASTAVRHRRNRIEAVRDDSGQWVFDSVAIQN</sequence>
<evidence type="ECO:0000313" key="5">
    <source>
        <dbReference type="Proteomes" id="UP001159364"/>
    </source>
</evidence>
<dbReference type="PANTHER" id="PTHR35218">
    <property type="entry name" value="RNASE H DOMAIN-CONTAINING PROTEIN"/>
    <property type="match status" value="1"/>
</dbReference>
<feature type="domain" description="CCHC-type" evidence="3">
    <location>
        <begin position="164"/>
        <end position="177"/>
    </location>
</feature>
<dbReference type="GO" id="GO:0008270">
    <property type="term" value="F:zinc ion binding"/>
    <property type="evidence" value="ECO:0007669"/>
    <property type="project" value="UniProtKB-KW"/>
</dbReference>